<name>A0A2N9BE97_STRCX</name>
<dbReference type="RefSeq" id="WP_078602964.1">
    <property type="nucleotide sequence ID" value="NZ_LT962942.1"/>
</dbReference>
<dbReference type="Proteomes" id="UP000235464">
    <property type="component" value="Chromosome I"/>
</dbReference>
<reference evidence="3" key="1">
    <citation type="submission" date="2017-11" db="EMBL/GenBank/DDBJ databases">
        <authorList>
            <person name="Wibberg D."/>
        </authorList>
    </citation>
    <scope>NUCLEOTIDE SEQUENCE [LARGE SCALE GENOMIC DNA]</scope>
</reference>
<organism evidence="2 3">
    <name type="scientific">Streptomyces chartreusis NRRL 3882</name>
    <dbReference type="NCBI Taxonomy" id="1079985"/>
    <lineage>
        <taxon>Bacteria</taxon>
        <taxon>Bacillati</taxon>
        <taxon>Actinomycetota</taxon>
        <taxon>Actinomycetes</taxon>
        <taxon>Kitasatosporales</taxon>
        <taxon>Streptomycetaceae</taxon>
        <taxon>Streptomyces</taxon>
    </lineage>
</organism>
<evidence type="ECO:0008006" key="4">
    <source>
        <dbReference type="Google" id="ProtNLM"/>
    </source>
</evidence>
<evidence type="ECO:0000313" key="2">
    <source>
        <dbReference type="EMBL" id="SOR81685.1"/>
    </source>
</evidence>
<keyword evidence="1" id="KW-0732">Signal</keyword>
<dbReference type="OrthoDB" id="4072449at2"/>
<feature type="chain" id="PRO_5014770320" description="Enoyl reductase" evidence="1">
    <location>
        <begin position="26"/>
        <end position="343"/>
    </location>
</feature>
<gene>
    <name evidence="2" type="ORF">SCNRRL3882_5137</name>
</gene>
<evidence type="ECO:0000313" key="3">
    <source>
        <dbReference type="Proteomes" id="UP000235464"/>
    </source>
</evidence>
<protein>
    <recommendedName>
        <fullName evidence="4">Enoyl reductase</fullName>
    </recommendedName>
</protein>
<dbReference type="EMBL" id="LT963352">
    <property type="protein sequence ID" value="SOR81685.1"/>
    <property type="molecule type" value="Genomic_DNA"/>
</dbReference>
<proteinExistence type="predicted"/>
<feature type="signal peptide" evidence="1">
    <location>
        <begin position="1"/>
        <end position="25"/>
    </location>
</feature>
<sequence>MTPTRIGTTGLLALILGGLPNAAWATPGPAPSVTEVDSDTSGKVDGAALSASAGGVIVFDRSKNGSGESAGAVTSTTSWNPPACYYAPKYTPKEIESQMRQVWESSAPSPEWSLKTKNYFVKGKPYKDFNKDKEGEGYWWDAYTTEGHEADPAAQDCDEMPFWVDKGDAPPAEVPQAITSEMLAQLAYAEIRVPSTKVELAPEGTTKVNLPTWAWLDTAEFKPVSVTARVPLLGIEATTTAEPVALKITPGTDDAVTYPASGACQNADGSIGEPYARGKAGQTPPCGVKYLRSSGDGSYKLQATVTWKIQWTGTGMNGEQTLPDGTFGAEQDVVVQEIQAVNR</sequence>
<dbReference type="AlphaFoldDB" id="A0A2N9BE97"/>
<keyword evidence="3" id="KW-1185">Reference proteome</keyword>
<accession>A0A2N9BE97</accession>
<evidence type="ECO:0000256" key="1">
    <source>
        <dbReference type="SAM" id="SignalP"/>
    </source>
</evidence>